<gene>
    <name evidence="2" type="ORF">M231_06417</name>
</gene>
<organism evidence="2 3">
    <name type="scientific">Tremella mesenterica</name>
    <name type="common">Jelly fungus</name>
    <dbReference type="NCBI Taxonomy" id="5217"/>
    <lineage>
        <taxon>Eukaryota</taxon>
        <taxon>Fungi</taxon>
        <taxon>Dikarya</taxon>
        <taxon>Basidiomycota</taxon>
        <taxon>Agaricomycotina</taxon>
        <taxon>Tremellomycetes</taxon>
        <taxon>Tremellales</taxon>
        <taxon>Tremellaceae</taxon>
        <taxon>Tremella</taxon>
    </lineage>
</organism>
<name>A0A4Q1BG87_TREME</name>
<feature type="compositionally biased region" description="Polar residues" evidence="1">
    <location>
        <begin position="73"/>
        <end position="86"/>
    </location>
</feature>
<dbReference type="EMBL" id="SDIL01000102">
    <property type="protein sequence ID" value="RXK36281.1"/>
    <property type="molecule type" value="Genomic_DNA"/>
</dbReference>
<keyword evidence="3" id="KW-1185">Reference proteome</keyword>
<dbReference type="AlphaFoldDB" id="A0A4Q1BG87"/>
<protein>
    <submittedName>
        <fullName evidence="2">Uncharacterized protein</fullName>
    </submittedName>
</protein>
<evidence type="ECO:0000256" key="1">
    <source>
        <dbReference type="SAM" id="MobiDB-lite"/>
    </source>
</evidence>
<feature type="region of interest" description="Disordered" evidence="1">
    <location>
        <begin position="1"/>
        <end position="244"/>
    </location>
</feature>
<dbReference type="Proteomes" id="UP000289152">
    <property type="component" value="Unassembled WGS sequence"/>
</dbReference>
<proteinExistence type="predicted"/>
<feature type="compositionally biased region" description="Acidic residues" evidence="1">
    <location>
        <begin position="214"/>
        <end position="224"/>
    </location>
</feature>
<feature type="compositionally biased region" description="Polar residues" evidence="1">
    <location>
        <begin position="179"/>
        <end position="190"/>
    </location>
</feature>
<feature type="compositionally biased region" description="Polar residues" evidence="1">
    <location>
        <begin position="95"/>
        <end position="121"/>
    </location>
</feature>
<feature type="compositionally biased region" description="Polar residues" evidence="1">
    <location>
        <begin position="128"/>
        <end position="152"/>
    </location>
</feature>
<comment type="caution">
    <text evidence="2">The sequence shown here is derived from an EMBL/GenBank/DDBJ whole genome shotgun (WGS) entry which is preliminary data.</text>
</comment>
<dbReference type="InParanoid" id="A0A4Q1BG87"/>
<feature type="compositionally biased region" description="Low complexity" evidence="1">
    <location>
        <begin position="55"/>
        <end position="72"/>
    </location>
</feature>
<reference evidence="2 3" key="1">
    <citation type="submission" date="2016-06" db="EMBL/GenBank/DDBJ databases">
        <title>Evolution of pathogenesis and genome organization in the Tremellales.</title>
        <authorList>
            <person name="Cuomo C."/>
            <person name="Litvintseva A."/>
            <person name="Heitman J."/>
            <person name="Chen Y."/>
            <person name="Sun S."/>
            <person name="Springer D."/>
            <person name="Dromer F."/>
            <person name="Young S."/>
            <person name="Zeng Q."/>
            <person name="Chapman S."/>
            <person name="Gujja S."/>
            <person name="Saif S."/>
            <person name="Birren B."/>
        </authorList>
    </citation>
    <scope>NUCLEOTIDE SEQUENCE [LARGE SCALE GENOMIC DNA]</scope>
    <source>
        <strain evidence="2 3">ATCC 28783</strain>
    </source>
</reference>
<evidence type="ECO:0000313" key="3">
    <source>
        <dbReference type="Proteomes" id="UP000289152"/>
    </source>
</evidence>
<feature type="compositionally biased region" description="Basic and acidic residues" evidence="1">
    <location>
        <begin position="225"/>
        <end position="244"/>
    </location>
</feature>
<accession>A0A4Q1BG87</accession>
<sequence length="244" mass="27124">MSRPDPRDSAYSSSSIEDFDNQDDTQDNHSDDSDGPPAYPYDPMNPRRRGQSFNRSGSTWLTRGGTRGRGTSMNQSRGSYVSNPTTRGDPPTRGYPQSYSQRAPTTQTWDQDPNMPSQTFNPMVPVGSRTTNSPWTSAQGQLPGWTSSQVSDLVTGFPERTSRRASVRSEYLPPYEEASSAQYPLVNTDSRSTRRMGRVDPNLASLTLQSLPQESEEETPEQDTETSRNEALARLEGRDGSRRG</sequence>
<evidence type="ECO:0000313" key="2">
    <source>
        <dbReference type="EMBL" id="RXK36281.1"/>
    </source>
</evidence>